<dbReference type="Gramene" id="PRQ51140">
    <property type="protein sequence ID" value="PRQ51140"/>
    <property type="gene ID" value="RchiOBHm_Chr2g0141071"/>
</dbReference>
<name>A0A2P6RXK2_ROSCH</name>
<dbReference type="InterPro" id="IPR014721">
    <property type="entry name" value="Ribsml_uS5_D2-typ_fold_subgr"/>
</dbReference>
<dbReference type="AlphaFoldDB" id="A0A2P6RXK2"/>
<dbReference type="OMA" id="NCFLEFP"/>
<dbReference type="EMBL" id="PDCK01000040">
    <property type="protein sequence ID" value="PRQ51140.1"/>
    <property type="molecule type" value="Genomic_DNA"/>
</dbReference>
<gene>
    <name evidence="1" type="ORF">RchiOBHm_Chr2g0141071</name>
</gene>
<protein>
    <submittedName>
        <fullName evidence="1">Putative DNA repair protein RadA</fullName>
    </submittedName>
</protein>
<organism evidence="1 2">
    <name type="scientific">Rosa chinensis</name>
    <name type="common">China rose</name>
    <dbReference type="NCBI Taxonomy" id="74649"/>
    <lineage>
        <taxon>Eukaryota</taxon>
        <taxon>Viridiplantae</taxon>
        <taxon>Streptophyta</taxon>
        <taxon>Embryophyta</taxon>
        <taxon>Tracheophyta</taxon>
        <taxon>Spermatophyta</taxon>
        <taxon>Magnoliopsida</taxon>
        <taxon>eudicotyledons</taxon>
        <taxon>Gunneridae</taxon>
        <taxon>Pentapetalae</taxon>
        <taxon>rosids</taxon>
        <taxon>fabids</taxon>
        <taxon>Rosales</taxon>
        <taxon>Rosaceae</taxon>
        <taxon>Rosoideae</taxon>
        <taxon>Rosoideae incertae sedis</taxon>
        <taxon>Rosa</taxon>
    </lineage>
</organism>
<accession>A0A2P6RXK2</accession>
<keyword evidence="2" id="KW-1185">Reference proteome</keyword>
<dbReference type="Proteomes" id="UP000238479">
    <property type="component" value="Chromosome 2"/>
</dbReference>
<proteinExistence type="predicted"/>
<dbReference type="Gene3D" id="3.30.230.10">
    <property type="match status" value="1"/>
</dbReference>
<comment type="caution">
    <text evidence="1">The sequence shown here is derived from an EMBL/GenBank/DDBJ whole genome shotgun (WGS) entry which is preliminary data.</text>
</comment>
<evidence type="ECO:0000313" key="1">
    <source>
        <dbReference type="EMBL" id="PRQ51140.1"/>
    </source>
</evidence>
<evidence type="ECO:0000313" key="2">
    <source>
        <dbReference type="Proteomes" id="UP000238479"/>
    </source>
</evidence>
<sequence length="54" mass="6041">MDKRIDTVAKLGYKTCIVPKSAEKSVRGTLGFEDIKIIGCKNLKEVINIVFRSN</sequence>
<dbReference type="STRING" id="74649.A0A2P6RXK2"/>
<reference evidence="1 2" key="1">
    <citation type="journal article" date="2018" name="Nat. Genet.">
        <title>The Rosa genome provides new insights in the design of modern roses.</title>
        <authorList>
            <person name="Bendahmane M."/>
        </authorList>
    </citation>
    <scope>NUCLEOTIDE SEQUENCE [LARGE SCALE GENOMIC DNA]</scope>
    <source>
        <strain evidence="2">cv. Old Blush</strain>
    </source>
</reference>